<name>A0A078B0B2_STYLE</name>
<feature type="region of interest" description="Disordered" evidence="1">
    <location>
        <begin position="658"/>
        <end position="681"/>
    </location>
</feature>
<evidence type="ECO:0008006" key="4">
    <source>
        <dbReference type="Google" id="ProtNLM"/>
    </source>
</evidence>
<proteinExistence type="predicted"/>
<dbReference type="SUPFAM" id="SSF117281">
    <property type="entry name" value="Kelch motif"/>
    <property type="match status" value="1"/>
</dbReference>
<dbReference type="InterPro" id="IPR015915">
    <property type="entry name" value="Kelch-typ_b-propeller"/>
</dbReference>
<reference evidence="2 3" key="1">
    <citation type="submission" date="2014-06" db="EMBL/GenBank/DDBJ databases">
        <authorList>
            <person name="Swart Estienne"/>
        </authorList>
    </citation>
    <scope>NUCLEOTIDE SEQUENCE [LARGE SCALE GENOMIC DNA]</scope>
    <source>
        <strain evidence="2 3">130c</strain>
    </source>
</reference>
<dbReference type="InterPro" id="IPR006652">
    <property type="entry name" value="Kelch_1"/>
</dbReference>
<dbReference type="Gene3D" id="2.120.10.80">
    <property type="entry name" value="Kelch-type beta propeller"/>
    <property type="match status" value="1"/>
</dbReference>
<dbReference type="PANTHER" id="PTHR46375">
    <property type="entry name" value="KELCH REPEAT AND BTB DOMAIN-CONTAINING PROTEIN 13-RELATED"/>
    <property type="match status" value="1"/>
</dbReference>
<evidence type="ECO:0000313" key="3">
    <source>
        <dbReference type="Proteomes" id="UP000039865"/>
    </source>
</evidence>
<sequence length="1309" mass="151348">MFEQNFKIKSLYADQALTNFQDIKTRLHSIDLSDNSQLSQLQRQINELQSSLGKYKSRIDSYQCLGNQESALMDLLLIIEVATLQMYSQQIDQFGKIQNDQLSLVSKLLDKIDDIILREQFVLDSNTISFNLVNLHESNLIENLQEFIKTALINYKIIKEEQNPQQQLIFQQIESIFLKLSTAPVATYDNITNEVFAQILSNTDEEYHLNLITMIFDMQTAIWQQKKNGSAENFKSQIIFKAGYLVYLMLVLCEYDVKRAILLKIKELIIADEFDQVYIIYSTLNTKALAQILPKNKECEKVLLEIFNQLIIKCLRFMIDKEVKLFAKHLSNFVMRLKPLSETVKIIKPDNPLLNEKWKKDVKDSLRRLQDLFLNEKESYPNPPYNLIQVFFELNIMISQDSKGFISIQEYDTLFFMIILGTYFKKCFQLKMSTSFTKSQVLLLNLLKWYKYSYLPYFFNNLDFNLEEGLDHMNLEFMRKAIKDADQMEKLCTSSQNIDQRKLAIIKKILDVELMIRFEDREFTAMQISTFANSILKDFTVQNPTGTDVELKRFDQNKGLTKGKKKDGVQSDSFFGTPGSVYYGLSGMAHELIKPEQYPDIYHKGGIQNGTYMNKLIPFVKNEQPLLRNDVPRLNLKEVTFQQQFQGRAYEPHMKEVDSTSFGFPRTSQEDPKSMNGKIKPKSKNLEEIPQTVSSFVTTNMNLLGVSKPNYARMISKVLPHHNPHMTAANNFQPITKPFHDKVVNPLYAQEINLPKLRSDWQFGHEVESCCMCNNPFQKFNYHRTKEEIFTSPDGTFRNHPAFHCEHNSACLCHNHQQNQLPTRISGQGPDPFEATEYSKMYTSNMGDTRTEGIITKSRSHNKLGPQFNFTLEQLNHLTHRGGPDRGQSRGNSNKVPYHEQVDYGNRAWATRVVPSSQQNRVNTNRTPFASRYTQYMESTIHPHASQKYFHNSLSKSVQNLPSSQIQGNSRQVPIMDHTHKYRQVNSIGNENFYKVDKNSVVISLFGELVIRYDLKSMTLEKFALLSITQSLSAYDSSYAQIDMSKIFICGGLRRGTSKFLSDFTAIFDCQQNEMFLFTPMQIPRHKHGVATLGNYVYAIGGEVADKAYSNIVERFNFNSKGWEYVAPLIYERSFSKVCVSTNSNKIFVFGGCMSNDHNSIIEVYDCHDNQWSLLGISTGEQPLILKEPFNCNKSFVVMVEGNLNTLIQPLDKDDRPLFNDFDDKILIITYDNLRFPAPSIFVVNIEKESLGEVVYDKEGSDQASNSKRLVVYDEVGEHIVAFAQLNFKEFDFLSFTNPPYRWRKSLFF</sequence>
<dbReference type="OrthoDB" id="45365at2759"/>
<keyword evidence="3" id="KW-1185">Reference proteome</keyword>
<gene>
    <name evidence="2" type="primary">Contig5212.g243</name>
    <name evidence="2" type="ORF">STYLEM_17211</name>
</gene>
<dbReference type="Proteomes" id="UP000039865">
    <property type="component" value="Unassembled WGS sequence"/>
</dbReference>
<protein>
    <recommendedName>
        <fullName evidence="4">Kelch motif family protein</fullName>
    </recommendedName>
</protein>
<organism evidence="2 3">
    <name type="scientific">Stylonychia lemnae</name>
    <name type="common">Ciliate</name>
    <dbReference type="NCBI Taxonomy" id="5949"/>
    <lineage>
        <taxon>Eukaryota</taxon>
        <taxon>Sar</taxon>
        <taxon>Alveolata</taxon>
        <taxon>Ciliophora</taxon>
        <taxon>Intramacronucleata</taxon>
        <taxon>Spirotrichea</taxon>
        <taxon>Stichotrichia</taxon>
        <taxon>Sporadotrichida</taxon>
        <taxon>Oxytrichidae</taxon>
        <taxon>Stylonychinae</taxon>
        <taxon>Stylonychia</taxon>
    </lineage>
</organism>
<dbReference type="InterPro" id="IPR052392">
    <property type="entry name" value="Kelch-BTB_domain-containing"/>
</dbReference>
<dbReference type="PANTHER" id="PTHR46375:SF3">
    <property type="entry name" value="KELCH REPEAT AND BTB DOMAIN-CONTAINING PROTEIN 13"/>
    <property type="match status" value="1"/>
</dbReference>
<accession>A0A078B0B2</accession>
<dbReference type="SMART" id="SM00612">
    <property type="entry name" value="Kelch"/>
    <property type="match status" value="2"/>
</dbReference>
<evidence type="ECO:0000256" key="1">
    <source>
        <dbReference type="SAM" id="MobiDB-lite"/>
    </source>
</evidence>
<evidence type="ECO:0000313" key="2">
    <source>
        <dbReference type="EMBL" id="CDW88095.1"/>
    </source>
</evidence>
<dbReference type="InParanoid" id="A0A078B0B2"/>
<dbReference type="Pfam" id="PF01344">
    <property type="entry name" value="Kelch_1"/>
    <property type="match status" value="2"/>
</dbReference>
<dbReference type="EMBL" id="CCKQ01016215">
    <property type="protein sequence ID" value="CDW88095.1"/>
    <property type="molecule type" value="Genomic_DNA"/>
</dbReference>